<dbReference type="GO" id="GO:0006355">
    <property type="term" value="P:regulation of DNA-templated transcription"/>
    <property type="evidence" value="ECO:0007669"/>
    <property type="project" value="InterPro"/>
</dbReference>
<proteinExistence type="predicted"/>
<dbReference type="SMART" id="SM00421">
    <property type="entry name" value="HTH_LUXR"/>
    <property type="match status" value="1"/>
</dbReference>
<reference evidence="3" key="1">
    <citation type="submission" date="2020-06" db="EMBL/GenBank/DDBJ databases">
        <title>REHAB project genomes.</title>
        <authorList>
            <person name="Shaw L.P."/>
        </authorList>
    </citation>
    <scope>NUCLEOTIDE SEQUENCE [LARGE SCALE GENOMIC DNA]</scope>
    <source>
        <strain evidence="3">RHBSTW-00398</strain>
    </source>
</reference>
<gene>
    <name evidence="2" type="ORF">HV183_19465</name>
</gene>
<evidence type="ECO:0000256" key="1">
    <source>
        <dbReference type="ARBA" id="ARBA00023125"/>
    </source>
</evidence>
<name>A0AAE7L080_CITFR</name>
<dbReference type="GO" id="GO:0003677">
    <property type="term" value="F:DNA binding"/>
    <property type="evidence" value="ECO:0007669"/>
    <property type="project" value="UniProtKB-KW"/>
</dbReference>
<keyword evidence="1" id="KW-0238">DNA-binding</keyword>
<protein>
    <submittedName>
        <fullName evidence="2">Uncharacterized protein</fullName>
    </submittedName>
</protein>
<sequence>MKKIKIYTEDNISGMAIQLFISSINKNIDVLPFSESCNFKIENHTSSIIFFNLAKDNLSCYEKIKFINNNLLNPVDSVPVFIVDNVQSFPYYRLILFSKIIVIDLKSPLSDYQKILDGVYHRYIYIHTLTQRELIIFDLISSEYDCKKISSILDVNFKTVYSHRLKIVSKLKLKNTHDLYNFMVKLKADDELNFE</sequence>
<dbReference type="Gene3D" id="1.10.10.10">
    <property type="entry name" value="Winged helix-like DNA-binding domain superfamily/Winged helix DNA-binding domain"/>
    <property type="match status" value="1"/>
</dbReference>
<accession>A0AAE7L080</accession>
<evidence type="ECO:0000313" key="3">
    <source>
        <dbReference type="Proteomes" id="UP000510650"/>
    </source>
</evidence>
<dbReference type="InterPro" id="IPR000792">
    <property type="entry name" value="Tscrpt_reg_LuxR_C"/>
</dbReference>
<dbReference type="AlphaFoldDB" id="A0AAE7L080"/>
<dbReference type="RefSeq" id="WP_047683733.1">
    <property type="nucleotide sequence ID" value="NZ_CP055538.1"/>
</dbReference>
<evidence type="ECO:0000313" key="2">
    <source>
        <dbReference type="EMBL" id="QLO15447.1"/>
    </source>
</evidence>
<dbReference type="PROSITE" id="PS50043">
    <property type="entry name" value="HTH_LUXR_2"/>
    <property type="match status" value="1"/>
</dbReference>
<organism evidence="2 3">
    <name type="scientific">Citrobacter freundii</name>
    <dbReference type="NCBI Taxonomy" id="546"/>
    <lineage>
        <taxon>Bacteria</taxon>
        <taxon>Pseudomonadati</taxon>
        <taxon>Pseudomonadota</taxon>
        <taxon>Gammaproteobacteria</taxon>
        <taxon>Enterobacterales</taxon>
        <taxon>Enterobacteriaceae</taxon>
        <taxon>Citrobacter</taxon>
        <taxon>Citrobacter freundii complex</taxon>
    </lineage>
</organism>
<dbReference type="InterPro" id="IPR016032">
    <property type="entry name" value="Sig_transdc_resp-reg_C-effctor"/>
</dbReference>
<dbReference type="SUPFAM" id="SSF46894">
    <property type="entry name" value="C-terminal effector domain of the bipartite response regulators"/>
    <property type="match status" value="1"/>
</dbReference>
<dbReference type="Pfam" id="PF00196">
    <property type="entry name" value="GerE"/>
    <property type="match status" value="1"/>
</dbReference>
<dbReference type="InterPro" id="IPR036388">
    <property type="entry name" value="WH-like_DNA-bd_sf"/>
</dbReference>
<dbReference type="Proteomes" id="UP000510650">
    <property type="component" value="Chromosome"/>
</dbReference>
<dbReference type="EMBL" id="CP055538">
    <property type="protein sequence ID" value="QLO15447.1"/>
    <property type="molecule type" value="Genomic_DNA"/>
</dbReference>